<evidence type="ECO:0000313" key="1">
    <source>
        <dbReference type="EMBL" id="GIU37722.1"/>
    </source>
</evidence>
<protein>
    <submittedName>
        <fullName evidence="1">Uncharacterized protein</fullName>
    </submittedName>
</protein>
<proteinExistence type="predicted"/>
<dbReference type="Proteomes" id="UP000773469">
    <property type="component" value="Unassembled WGS sequence"/>
</dbReference>
<accession>A0ABQ4NW80</accession>
<organism evidence="1 2">
    <name type="scientific">Shewanella colwelliana</name>
    <name type="common">Alteromonas colwelliana</name>
    <dbReference type="NCBI Taxonomy" id="23"/>
    <lineage>
        <taxon>Bacteria</taxon>
        <taxon>Pseudomonadati</taxon>
        <taxon>Pseudomonadota</taxon>
        <taxon>Gammaproteobacteria</taxon>
        <taxon>Alteromonadales</taxon>
        <taxon>Shewanellaceae</taxon>
        <taxon>Shewanella</taxon>
    </lineage>
</organism>
<sequence>MMELQPNCYTDLCVNGKWFHYDHGERSVFMLNGGSPLTFELDSLPKTEAELEAHLSIISDQM</sequence>
<evidence type="ECO:0000313" key="2">
    <source>
        <dbReference type="Proteomes" id="UP000773469"/>
    </source>
</evidence>
<name>A0ABQ4NW80_SHECO</name>
<comment type="caution">
    <text evidence="1">The sequence shown here is derived from an EMBL/GenBank/DDBJ whole genome shotgun (WGS) entry which is preliminary data.</text>
</comment>
<gene>
    <name evidence="1" type="ORF">TUM3794_08970</name>
</gene>
<keyword evidence="2" id="KW-1185">Reference proteome</keyword>
<reference evidence="1 2" key="1">
    <citation type="submission" date="2021-05" db="EMBL/GenBank/DDBJ databases">
        <title>Molecular characterization for Shewanella algae harboring chromosomal blaOXA-55-like strains isolated from clinical and environment sample.</title>
        <authorList>
            <person name="Ohama Y."/>
            <person name="Aoki K."/>
            <person name="Harada S."/>
            <person name="Moriya K."/>
            <person name="Ishii Y."/>
            <person name="Tateda K."/>
        </authorList>
    </citation>
    <scope>NUCLEOTIDE SEQUENCE [LARGE SCALE GENOMIC DNA]</scope>
    <source>
        <strain evidence="1 2">MBTL60-118</strain>
    </source>
</reference>
<dbReference type="EMBL" id="BPEU01000005">
    <property type="protein sequence ID" value="GIU37722.1"/>
    <property type="molecule type" value="Genomic_DNA"/>
</dbReference>